<evidence type="ECO:0000313" key="3">
    <source>
        <dbReference type="Proteomes" id="UP001551695"/>
    </source>
</evidence>
<dbReference type="InterPro" id="IPR004360">
    <property type="entry name" value="Glyas_Fos-R_dOase_dom"/>
</dbReference>
<dbReference type="Pfam" id="PF00903">
    <property type="entry name" value="Glyoxalase"/>
    <property type="match status" value="1"/>
</dbReference>
<sequence length="129" mass="14159">MKVVESIACLNVDDVPGAVAFFAKYFGFEELFAADGFASLSRPDSGMKIALHRRGLEVLPEGFRDQRMAGVMLAFQVEDLEVEERRLQAEGAPFLLPMTRQEWGERALLVAGPEGIVVELCDFPEAPGA</sequence>
<protein>
    <submittedName>
        <fullName evidence="2">VOC family protein</fullName>
    </submittedName>
</protein>
<dbReference type="Gene3D" id="3.30.720.120">
    <property type="match status" value="1"/>
</dbReference>
<dbReference type="InterPro" id="IPR037523">
    <property type="entry name" value="VOC_core"/>
</dbReference>
<dbReference type="Proteomes" id="UP001551695">
    <property type="component" value="Unassembled WGS sequence"/>
</dbReference>
<comment type="caution">
    <text evidence="2">The sequence shown here is derived from an EMBL/GenBank/DDBJ whole genome shotgun (WGS) entry which is preliminary data.</text>
</comment>
<evidence type="ECO:0000313" key="2">
    <source>
        <dbReference type="EMBL" id="MEV0707039.1"/>
    </source>
</evidence>
<dbReference type="Gene3D" id="3.30.720.110">
    <property type="match status" value="1"/>
</dbReference>
<keyword evidence="3" id="KW-1185">Reference proteome</keyword>
<dbReference type="RefSeq" id="WP_357780573.1">
    <property type="nucleotide sequence ID" value="NZ_JBFAKC010000002.1"/>
</dbReference>
<gene>
    <name evidence="2" type="ORF">AB0I48_05685</name>
</gene>
<dbReference type="EMBL" id="JBFAKC010000002">
    <property type="protein sequence ID" value="MEV0707039.1"/>
    <property type="molecule type" value="Genomic_DNA"/>
</dbReference>
<organism evidence="2 3">
    <name type="scientific">Nocardia aurea</name>
    <dbReference type="NCBI Taxonomy" id="2144174"/>
    <lineage>
        <taxon>Bacteria</taxon>
        <taxon>Bacillati</taxon>
        <taxon>Actinomycetota</taxon>
        <taxon>Actinomycetes</taxon>
        <taxon>Mycobacteriales</taxon>
        <taxon>Nocardiaceae</taxon>
        <taxon>Nocardia</taxon>
    </lineage>
</organism>
<feature type="domain" description="VOC" evidence="1">
    <location>
        <begin position="3"/>
        <end position="123"/>
    </location>
</feature>
<proteinExistence type="predicted"/>
<dbReference type="InterPro" id="IPR029068">
    <property type="entry name" value="Glyas_Bleomycin-R_OHBP_Dase"/>
</dbReference>
<reference evidence="2 3" key="1">
    <citation type="submission" date="2024-06" db="EMBL/GenBank/DDBJ databases">
        <title>The Natural Products Discovery Center: Release of the First 8490 Sequenced Strains for Exploring Actinobacteria Biosynthetic Diversity.</title>
        <authorList>
            <person name="Kalkreuter E."/>
            <person name="Kautsar S.A."/>
            <person name="Yang D."/>
            <person name="Bader C.D."/>
            <person name="Teijaro C.N."/>
            <person name="Fluegel L."/>
            <person name="Davis C.M."/>
            <person name="Simpson J.R."/>
            <person name="Lauterbach L."/>
            <person name="Steele A.D."/>
            <person name="Gui C."/>
            <person name="Meng S."/>
            <person name="Li G."/>
            <person name="Viehrig K."/>
            <person name="Ye F."/>
            <person name="Su P."/>
            <person name="Kiefer A.F."/>
            <person name="Nichols A."/>
            <person name="Cepeda A.J."/>
            <person name="Yan W."/>
            <person name="Fan B."/>
            <person name="Jiang Y."/>
            <person name="Adhikari A."/>
            <person name="Zheng C.-J."/>
            <person name="Schuster L."/>
            <person name="Cowan T.M."/>
            <person name="Smanski M.J."/>
            <person name="Chevrette M.G."/>
            <person name="De Carvalho L.P.S."/>
            <person name="Shen B."/>
        </authorList>
    </citation>
    <scope>NUCLEOTIDE SEQUENCE [LARGE SCALE GENOMIC DNA]</scope>
    <source>
        <strain evidence="2 3">NPDC050403</strain>
    </source>
</reference>
<accession>A0ABV3FNQ4</accession>
<evidence type="ECO:0000259" key="1">
    <source>
        <dbReference type="PROSITE" id="PS51819"/>
    </source>
</evidence>
<name>A0ABV3FNQ4_9NOCA</name>
<dbReference type="PROSITE" id="PS51819">
    <property type="entry name" value="VOC"/>
    <property type="match status" value="1"/>
</dbReference>
<dbReference type="SUPFAM" id="SSF54593">
    <property type="entry name" value="Glyoxalase/Bleomycin resistance protein/Dihydroxybiphenyl dioxygenase"/>
    <property type="match status" value="1"/>
</dbReference>